<sequence length="496" mass="55115">MTTANLPEFRQEGQLRVAGLSNSITDATTLTEEMGVPYLWVDAMCIIQEADGRADKARQIPVMDAVYGLAELTIVQASGQNSKCHLMGFGDNSTPPKQIQGEIMPGLRVAVQMTGFDDKQKPGDTPQPVKSSSLMPQFGSQMLPVEASELQEIYNKLQSLESIDHLGRNDHISRYESTVQEYTSREMTYWGDKLNAFAGLGAIYERQMDTKLVFGLPTNQLDMALLWSTTDGPSLERLPDFPSWSWTGWKGAVHYSTSNPEALSPTCRFWIVDRDLRATGDGMILSKRLVQTWEADDYVPHERQVRVRLIDPGNRTLYPKVGVSGSLDRSHTHHLDPKMAFSKCLGFETVHSQRLSDFSNKDGRKLVLNLTGKVVGGIALDEPLGAAALTADMEPARLNLCTSGQLDRGEEYWADANCSDKYFPEFLFSTPGLGGNKMIEAKTSLARTSESHMKWCRVLLVEKRADGSMKRKGVGDMVAAALYDVEQKMCFLSCFL</sequence>
<feature type="domain" description="Heterokaryon incompatibility" evidence="1">
    <location>
        <begin position="17"/>
        <end position="86"/>
    </location>
</feature>
<evidence type="ECO:0000313" key="3">
    <source>
        <dbReference type="Proteomes" id="UP001230504"/>
    </source>
</evidence>
<dbReference type="PANTHER" id="PTHR33112:SF12">
    <property type="entry name" value="HETEROKARYON INCOMPATIBILITY DOMAIN-CONTAINING PROTEIN"/>
    <property type="match status" value="1"/>
</dbReference>
<dbReference type="AlphaFoldDB" id="A0AAD8V1P3"/>
<organism evidence="2 3">
    <name type="scientific">Colletotrichum navitas</name>
    <dbReference type="NCBI Taxonomy" id="681940"/>
    <lineage>
        <taxon>Eukaryota</taxon>
        <taxon>Fungi</taxon>
        <taxon>Dikarya</taxon>
        <taxon>Ascomycota</taxon>
        <taxon>Pezizomycotina</taxon>
        <taxon>Sordariomycetes</taxon>
        <taxon>Hypocreomycetidae</taxon>
        <taxon>Glomerellales</taxon>
        <taxon>Glomerellaceae</taxon>
        <taxon>Colletotrichum</taxon>
        <taxon>Colletotrichum graminicola species complex</taxon>
    </lineage>
</organism>
<proteinExistence type="predicted"/>
<keyword evidence="3" id="KW-1185">Reference proteome</keyword>
<protein>
    <submittedName>
        <fullName evidence="2">Heterokaryon incompatibility protein</fullName>
    </submittedName>
</protein>
<evidence type="ECO:0000259" key="1">
    <source>
        <dbReference type="Pfam" id="PF06985"/>
    </source>
</evidence>
<name>A0AAD8V1P3_9PEZI</name>
<dbReference type="RefSeq" id="XP_060411220.1">
    <property type="nucleotide sequence ID" value="XM_060561418.1"/>
</dbReference>
<evidence type="ECO:0000313" key="2">
    <source>
        <dbReference type="EMBL" id="KAK1580161.1"/>
    </source>
</evidence>
<reference evidence="2" key="1">
    <citation type="submission" date="2021-06" db="EMBL/GenBank/DDBJ databases">
        <title>Comparative genomics, transcriptomics and evolutionary studies reveal genomic signatures of adaptation to plant cell wall in hemibiotrophic fungi.</title>
        <authorList>
            <consortium name="DOE Joint Genome Institute"/>
            <person name="Baroncelli R."/>
            <person name="Diaz J.F."/>
            <person name="Benocci T."/>
            <person name="Peng M."/>
            <person name="Battaglia E."/>
            <person name="Haridas S."/>
            <person name="Andreopoulos W."/>
            <person name="Labutti K."/>
            <person name="Pangilinan J."/>
            <person name="Floch G.L."/>
            <person name="Makela M.R."/>
            <person name="Henrissat B."/>
            <person name="Grigoriev I.V."/>
            <person name="Crouch J.A."/>
            <person name="De Vries R.P."/>
            <person name="Sukno S.A."/>
            <person name="Thon M.R."/>
        </authorList>
    </citation>
    <scope>NUCLEOTIDE SEQUENCE</scope>
    <source>
        <strain evidence="2">CBS 125086</strain>
    </source>
</reference>
<comment type="caution">
    <text evidence="2">The sequence shown here is derived from an EMBL/GenBank/DDBJ whole genome shotgun (WGS) entry which is preliminary data.</text>
</comment>
<gene>
    <name evidence="2" type="ORF">LY79DRAFT_592432</name>
</gene>
<dbReference type="Pfam" id="PF06985">
    <property type="entry name" value="HET"/>
    <property type="match status" value="1"/>
</dbReference>
<dbReference type="EMBL" id="JAHLJV010000058">
    <property type="protein sequence ID" value="KAK1580161.1"/>
    <property type="molecule type" value="Genomic_DNA"/>
</dbReference>
<dbReference type="InterPro" id="IPR010730">
    <property type="entry name" value="HET"/>
</dbReference>
<dbReference type="PANTHER" id="PTHR33112">
    <property type="entry name" value="DOMAIN PROTEIN, PUTATIVE-RELATED"/>
    <property type="match status" value="1"/>
</dbReference>
<accession>A0AAD8V1P3</accession>
<dbReference type="GeneID" id="85445658"/>
<dbReference type="Proteomes" id="UP001230504">
    <property type="component" value="Unassembled WGS sequence"/>
</dbReference>